<dbReference type="InterPro" id="IPR005747">
    <property type="entry name" value="MutS2"/>
</dbReference>
<proteinExistence type="inferred from homology"/>
<feature type="binding site" evidence="7">
    <location>
        <begin position="357"/>
        <end position="364"/>
    </location>
    <ligand>
        <name>ATP</name>
        <dbReference type="ChEBI" id="CHEBI:30616"/>
    </ligand>
</feature>
<dbReference type="PROSITE" id="PS50828">
    <property type="entry name" value="SMR"/>
    <property type="match status" value="1"/>
</dbReference>
<dbReference type="SUPFAM" id="SSF48334">
    <property type="entry name" value="DNA repair protein MutS, domain III"/>
    <property type="match status" value="1"/>
</dbReference>
<dbReference type="Proteomes" id="UP001204015">
    <property type="component" value="Unassembled WGS sequence"/>
</dbReference>
<keyword evidence="7" id="KW-0540">Nuclease</keyword>
<keyword evidence="8" id="KW-0175">Coiled coil</keyword>
<dbReference type="CDD" id="cd06503">
    <property type="entry name" value="ATP-synt_Fo_b"/>
    <property type="match status" value="1"/>
</dbReference>
<comment type="function">
    <text evidence="7">Acts as a ribosome collision sensor, splitting the ribosome into its 2 subunits. Detects stalled/collided 70S ribosomes which it binds and splits by an ATP-hydrolysis driven conformational change. Acts upstream of the ribosome quality control system (RQC), a ribosome-associated complex that mediates the extraction of incompletely synthesized nascent chains from stalled ribosomes and their subsequent degradation. Probably generates substrates for RQC.</text>
</comment>
<dbReference type="EC" id="3.1.-.-" evidence="7"/>
<dbReference type="EMBL" id="JAMXLY010000001">
    <property type="protein sequence ID" value="MCO6024344.1"/>
    <property type="molecule type" value="Genomic_DNA"/>
</dbReference>
<dbReference type="SMART" id="SM00533">
    <property type="entry name" value="MUTSd"/>
    <property type="match status" value="1"/>
</dbReference>
<keyword evidence="2 7" id="KW-0547">Nucleotide-binding</keyword>
<comment type="caution">
    <text evidence="11">The sequence shown here is derived from an EMBL/GenBank/DDBJ whole genome shotgun (WGS) entry which is preliminary data.</text>
</comment>
<feature type="coiled-coil region" evidence="8">
    <location>
        <begin position="566"/>
        <end position="622"/>
    </location>
</feature>
<keyword evidence="12" id="KW-1185">Reference proteome</keyword>
<dbReference type="InterPro" id="IPR045076">
    <property type="entry name" value="MutS"/>
</dbReference>
<gene>
    <name evidence="7" type="primary">mutS2</name>
    <name evidence="7" type="synonym">rqcU</name>
    <name evidence="11" type="ORF">NG821_00540</name>
</gene>
<dbReference type="PANTHER" id="PTHR48466:SF2">
    <property type="entry name" value="OS10G0509000 PROTEIN"/>
    <property type="match status" value="1"/>
</dbReference>
<protein>
    <recommendedName>
        <fullName evidence="7">Endonuclease MutS2</fullName>
        <ecNumber evidence="7">3.1.-.-</ecNumber>
    </recommendedName>
    <alternativeName>
        <fullName evidence="7">Ribosome-associated protein quality control-upstream factor</fullName>
        <shortName evidence="7">RQC-upstream factor</shortName>
        <shortName evidence="7">RqcU</shortName>
        <ecNumber evidence="7">3.6.4.-</ecNumber>
    </alternativeName>
</protein>
<feature type="compositionally biased region" description="Basic residues" evidence="9">
    <location>
        <begin position="658"/>
        <end position="667"/>
    </location>
</feature>
<keyword evidence="5 7" id="KW-0694">RNA-binding</keyword>
<dbReference type="RefSeq" id="WP_252759702.1">
    <property type="nucleotide sequence ID" value="NZ_JAMXLY010000001.1"/>
</dbReference>
<dbReference type="EC" id="3.6.4.-" evidence="7"/>
<evidence type="ECO:0000256" key="6">
    <source>
        <dbReference type="ARBA" id="ARBA00023125"/>
    </source>
</evidence>
<comment type="function">
    <text evidence="7">Endonuclease that is involved in the suppression of homologous recombination and thus may have a key role in the control of bacterial genetic diversity.</text>
</comment>
<comment type="subunit">
    <text evidence="7">Homodimer. Binds to stalled ribosomes, contacting rRNA.</text>
</comment>
<dbReference type="InterPro" id="IPR000432">
    <property type="entry name" value="DNA_mismatch_repair_MutS_C"/>
</dbReference>
<name>A0ABT1BTF7_9BACT</name>
<evidence type="ECO:0000256" key="4">
    <source>
        <dbReference type="ARBA" id="ARBA00022840"/>
    </source>
</evidence>
<keyword evidence="3 7" id="KW-0378">Hydrolase</keyword>
<dbReference type="NCBIfam" id="TIGR01069">
    <property type="entry name" value="mutS2"/>
    <property type="match status" value="1"/>
</dbReference>
<dbReference type="HAMAP" id="MF_00092">
    <property type="entry name" value="MutS2"/>
    <property type="match status" value="1"/>
</dbReference>
<dbReference type="InterPro" id="IPR002625">
    <property type="entry name" value="Smr_dom"/>
</dbReference>
<dbReference type="Gene3D" id="3.40.50.300">
    <property type="entry name" value="P-loop containing nucleotide triphosphate hydrolases"/>
    <property type="match status" value="1"/>
</dbReference>
<keyword evidence="7" id="KW-0255">Endonuclease</keyword>
<sequence>MIYPKNFETKIGFDEIRKQLTGLCLSQLGQEKASSISFSTQVEDINENLEQVRELRQLLEIEDQFPLDGFLDLRSAIQRIRIQNTHLEEEELFALEKMLKTESQILKFVRVRQEEKIQDQDHEAETLYPALYELADGVADFPKTIQRIQQILDENGHLRDNASPELQTIRSSLKRARGSITKTLYGILKSAQKEGVVDKDTAPTMRDGSLVIPVAPNLKRRIRGIVHDESATGKTVFIEPEEVVDANNKVRELEGKERQEEIRILKEVAKFIRPYARELLDACRFMGDIDLIYAKVALGKSMQANEPTVEDRPAIDWVQARHPLLKKSLEKKGDGTHRLIPLDITLKKDARILIISGPNAGGKSVCLKTVGLLQYMLQCGLPVPIAENSHAGIFHDIMIDIGDEQSLENDLSTYSSHLLHMKNMMKQANSQTLFLIDEFGSGTEPRIGGAIAECVLNRLLEKGAWGVITTHYSNLKHFADSHQDVVNGAMLYDRHQMQPLFQLAIGQPGSSFAIDIARKIGLPEEVIKNASEIVGNDYIQSDKYLQDIVRDKRYWESKRQQIHQREKEIEKMAAQYEEGLQNVEEQRRDILNKAKEEAKSLLADSNKRIENAIKTIRESQAQKDITKKARQDLADFKQDIEAKPATDENEIARKIEKIKRRRERREKRKTEKVQGQPNAQGAKASTASPHELAAGDYVRMKGMSQVGRIESLSGKSARVIFGEIHTSINKDKLEQVSGPVKATSSESESTSKQNAIVDRLRSAAISKTTQDTIDAHRSQFRQDLDVRGMRGDEALQTVQRFIDDAILMNIPRVRILHGKGNGILRNLIREYLSSLPNVTHFADEQVQFGGAGITVVDL</sequence>
<comment type="similarity">
    <text evidence="7">Belongs to the DNA mismatch repair MutS family. MutS2 subfamily.</text>
</comment>
<evidence type="ECO:0000259" key="10">
    <source>
        <dbReference type="PROSITE" id="PS50828"/>
    </source>
</evidence>
<dbReference type="SMART" id="SM00463">
    <property type="entry name" value="SMR"/>
    <property type="match status" value="1"/>
</dbReference>
<feature type="compositionally biased region" description="Polar residues" evidence="9">
    <location>
        <begin position="673"/>
        <end position="688"/>
    </location>
</feature>
<dbReference type="InterPro" id="IPR027417">
    <property type="entry name" value="P-loop_NTPase"/>
</dbReference>
<evidence type="ECO:0000256" key="7">
    <source>
        <dbReference type="HAMAP-Rule" id="MF_00092"/>
    </source>
</evidence>
<dbReference type="SUPFAM" id="SSF160443">
    <property type="entry name" value="SMR domain-like"/>
    <property type="match status" value="1"/>
</dbReference>
<evidence type="ECO:0000256" key="9">
    <source>
        <dbReference type="SAM" id="MobiDB-lite"/>
    </source>
</evidence>
<feature type="domain" description="Smr" evidence="10">
    <location>
        <begin position="784"/>
        <end position="858"/>
    </location>
</feature>
<dbReference type="InterPro" id="IPR007696">
    <property type="entry name" value="DNA_mismatch_repair_MutS_core"/>
</dbReference>
<evidence type="ECO:0000256" key="5">
    <source>
        <dbReference type="ARBA" id="ARBA00022884"/>
    </source>
</evidence>
<keyword evidence="6 7" id="KW-0238">DNA-binding</keyword>
<feature type="region of interest" description="Disordered" evidence="9">
    <location>
        <begin position="658"/>
        <end position="690"/>
    </location>
</feature>
<dbReference type="PROSITE" id="PS00486">
    <property type="entry name" value="DNA_MISMATCH_REPAIR_2"/>
    <property type="match status" value="1"/>
</dbReference>
<dbReference type="InterPro" id="IPR036187">
    <property type="entry name" value="DNA_mismatch_repair_MutS_sf"/>
</dbReference>
<evidence type="ECO:0000313" key="12">
    <source>
        <dbReference type="Proteomes" id="UP001204015"/>
    </source>
</evidence>
<dbReference type="PIRSF" id="PIRSF005814">
    <property type="entry name" value="MutS_YshD"/>
    <property type="match status" value="1"/>
</dbReference>
<dbReference type="InterPro" id="IPR036063">
    <property type="entry name" value="Smr_dom_sf"/>
</dbReference>
<accession>A0ABT1BTF7</accession>
<keyword evidence="4 7" id="KW-0067">ATP-binding</keyword>
<reference evidence="11 12" key="1">
    <citation type="submission" date="2022-06" db="EMBL/GenBank/DDBJ databases">
        <title>A taxonomic note on the genus Prevotella: Description of four novel genera and emended description of the genera Hallella and Xylanibacter.</title>
        <authorList>
            <person name="Hitch T.C.A."/>
        </authorList>
    </citation>
    <scope>NUCLEOTIDE SEQUENCE [LARGE SCALE GENOMIC DNA]</scope>
    <source>
        <strain evidence="11 12">DSM 100619</strain>
    </source>
</reference>
<dbReference type="PANTHER" id="PTHR48466">
    <property type="entry name" value="OS10G0509000 PROTEIN-RELATED"/>
    <property type="match status" value="1"/>
</dbReference>
<dbReference type="Gene3D" id="3.30.1370.110">
    <property type="match status" value="1"/>
</dbReference>
<keyword evidence="1 7" id="KW-0699">rRNA-binding</keyword>
<dbReference type="Pfam" id="PF00488">
    <property type="entry name" value="MutS_V"/>
    <property type="match status" value="1"/>
</dbReference>
<evidence type="ECO:0000256" key="8">
    <source>
        <dbReference type="SAM" id="Coils"/>
    </source>
</evidence>
<evidence type="ECO:0000313" key="11">
    <source>
        <dbReference type="EMBL" id="MCO6024344.1"/>
    </source>
</evidence>
<evidence type="ECO:0000256" key="3">
    <source>
        <dbReference type="ARBA" id="ARBA00022801"/>
    </source>
</evidence>
<dbReference type="Pfam" id="PF01713">
    <property type="entry name" value="Smr"/>
    <property type="match status" value="1"/>
</dbReference>
<organism evidence="11 12">
    <name type="scientific">Segatella cerevisiae</name>
    <dbReference type="NCBI Taxonomy" id="2053716"/>
    <lineage>
        <taxon>Bacteria</taxon>
        <taxon>Pseudomonadati</taxon>
        <taxon>Bacteroidota</taxon>
        <taxon>Bacteroidia</taxon>
        <taxon>Bacteroidales</taxon>
        <taxon>Prevotellaceae</taxon>
        <taxon>Segatella</taxon>
    </lineage>
</organism>
<dbReference type="SUPFAM" id="SSF52540">
    <property type="entry name" value="P-loop containing nucleoside triphosphate hydrolases"/>
    <property type="match status" value="1"/>
</dbReference>
<evidence type="ECO:0000256" key="1">
    <source>
        <dbReference type="ARBA" id="ARBA00022730"/>
    </source>
</evidence>
<evidence type="ECO:0000256" key="2">
    <source>
        <dbReference type="ARBA" id="ARBA00022741"/>
    </source>
</evidence>
<dbReference type="SMART" id="SM00534">
    <property type="entry name" value="MUTSac"/>
    <property type="match status" value="1"/>
</dbReference>